<feature type="domain" description="UmuC" evidence="19">
    <location>
        <begin position="5"/>
        <end position="251"/>
    </location>
</feature>
<evidence type="ECO:0000259" key="20">
    <source>
        <dbReference type="PROSITE" id="PS51907"/>
    </source>
</evidence>
<organism evidence="21 22">
    <name type="scientific">Octopus sinensis</name>
    <name type="common">East Asian common octopus</name>
    <dbReference type="NCBI Taxonomy" id="2607531"/>
    <lineage>
        <taxon>Eukaryota</taxon>
        <taxon>Metazoa</taxon>
        <taxon>Spiralia</taxon>
        <taxon>Lophotrochozoa</taxon>
        <taxon>Mollusca</taxon>
        <taxon>Cephalopoda</taxon>
        <taxon>Coleoidea</taxon>
        <taxon>Octopodiformes</taxon>
        <taxon>Octopoda</taxon>
        <taxon>Incirrata</taxon>
        <taxon>Octopodidae</taxon>
        <taxon>Octopus</taxon>
    </lineage>
</organism>
<dbReference type="InterPro" id="IPR041298">
    <property type="entry name" value="UBZ3"/>
</dbReference>
<evidence type="ECO:0000259" key="19">
    <source>
        <dbReference type="PROSITE" id="PS50173"/>
    </source>
</evidence>
<keyword evidence="8" id="KW-0479">Metal-binding</keyword>
<comment type="cofactor">
    <cofactor evidence="2">
        <name>Mg(2+)</name>
        <dbReference type="ChEBI" id="CHEBI:18420"/>
    </cofactor>
</comment>
<evidence type="ECO:0000256" key="7">
    <source>
        <dbReference type="ARBA" id="ARBA00022695"/>
    </source>
</evidence>
<evidence type="ECO:0000256" key="5">
    <source>
        <dbReference type="ARBA" id="ARBA00012417"/>
    </source>
</evidence>
<dbReference type="Pfam" id="PF00817">
    <property type="entry name" value="IMS"/>
    <property type="match status" value="1"/>
</dbReference>
<evidence type="ECO:0000256" key="12">
    <source>
        <dbReference type="ARBA" id="ARBA00022842"/>
    </source>
</evidence>
<dbReference type="InterPro" id="IPR017961">
    <property type="entry name" value="DNA_pol_Y-fam_little_finger"/>
</dbReference>
<accession>A0A7E6F808</accession>
<evidence type="ECO:0000256" key="15">
    <source>
        <dbReference type="ARBA" id="ARBA00023242"/>
    </source>
</evidence>
<dbReference type="KEGG" id="osn:115217926"/>
<sequence>MDHVIALVDMDCFFVQVEQRYNPSLKGKPCAVVQYTQRGVIIAVSYEARAFGVKRGMTAEEAKAKCPDILLPRIPELRGKADLTKFRDAGAEVIDVFSQFCQCVERASIDEAYLDLTKIVEERMKTVDVTCITSFADQLTNTHVIGWESTEEKSSDKTDTPKNCKNDLLWWLSSVQFEDIKLVVGALIVEEMRAAVHKQTGFSCSAGISCNKMLSKLAAGLHKPNQQTVLPHSGVEELFKTIPISKVRNLGGKFGDDLKRDHGIEMMSDLWQFSKEHLIDIYGSKTGTWLHALCRGSDNEAVTARQVPKSIGCSKNFLGKAALDTRDKVKHWLKQLATEVEERLIKDKENNKRTATSMITSLRFQSPVNRTIQSSSRTTAVVQYSAEKIANCAFSLLQQFNLSPPHQASWSPPILMLSISVGKFVDIPSVQTGSISALIKKQISNTQAVRSSFVANNVSLQNQQAETDGFSQKVLKTSNSKSIKKPSLISQNNTLTSYLKNIEVSQIEPSSTNQRQINCSSTIPELPGNDADDNNRLNKDTIESFFSRKVLESSFPKSFSGVLKPNGSSPDASGISSEGDEAESKHTSSFFAMKQNEIQKLKDYSVKPVGSSTGEEKLLQPGHQGVVFENSFPTQFDNISTTEDISNSSNTDVVHNNGLALKSCDSSDGTAAPDTCNVPGDEVSVIYVTDDDEEEEKEKEVYASESLRSDTVPVPYQEKSTCSQKPSFDKQTVFNEDSVDSCHSADYSLHSDRRDEVDYVECQDCMKKILVWDLLEHQDYHFAQQLQRTVDRNMTHGNPNHRTSNPTQKRKIQTAKNKEKRPKSNPHMKTLEVFFQRK</sequence>
<evidence type="ECO:0000256" key="16">
    <source>
        <dbReference type="ARBA" id="ARBA00044975"/>
    </source>
</evidence>
<dbReference type="Gene3D" id="3.40.1170.60">
    <property type="match status" value="1"/>
</dbReference>
<evidence type="ECO:0000256" key="1">
    <source>
        <dbReference type="ARBA" id="ARBA00001936"/>
    </source>
</evidence>
<dbReference type="Gene3D" id="3.30.70.270">
    <property type="match status" value="1"/>
</dbReference>
<dbReference type="SUPFAM" id="SSF56672">
    <property type="entry name" value="DNA/RNA polymerases"/>
    <property type="match status" value="1"/>
</dbReference>
<keyword evidence="12" id="KW-0460">Magnesium</keyword>
<dbReference type="GO" id="GO:0042276">
    <property type="term" value="P:error-prone translesion synthesis"/>
    <property type="evidence" value="ECO:0007669"/>
    <property type="project" value="TreeGrafter"/>
</dbReference>
<dbReference type="GO" id="GO:0005657">
    <property type="term" value="C:replication fork"/>
    <property type="evidence" value="ECO:0007669"/>
    <property type="project" value="TreeGrafter"/>
</dbReference>
<dbReference type="SUPFAM" id="SSF100879">
    <property type="entry name" value="Lesion bypass DNA polymerase (Y-family), little finger domain"/>
    <property type="match status" value="1"/>
</dbReference>
<evidence type="ECO:0000256" key="10">
    <source>
        <dbReference type="ARBA" id="ARBA00022771"/>
    </source>
</evidence>
<evidence type="ECO:0000313" key="22">
    <source>
        <dbReference type="RefSeq" id="XP_036363911.1"/>
    </source>
</evidence>
<evidence type="ECO:0000256" key="2">
    <source>
        <dbReference type="ARBA" id="ARBA00001946"/>
    </source>
</evidence>
<dbReference type="PROSITE" id="PS50173">
    <property type="entry name" value="UMUC"/>
    <property type="match status" value="1"/>
</dbReference>
<dbReference type="Gene3D" id="3.30.1490.100">
    <property type="entry name" value="DNA polymerase, Y-family, little finger domain"/>
    <property type="match status" value="1"/>
</dbReference>
<protein>
    <recommendedName>
        <fullName evidence="16">DNA polymerase eta</fullName>
        <ecNumber evidence="5">2.7.7.7</ecNumber>
    </recommendedName>
</protein>
<dbReference type="FunFam" id="3.40.1170.60:FF:000003">
    <property type="entry name" value="DNA polymerase eta"/>
    <property type="match status" value="1"/>
</dbReference>
<evidence type="ECO:0000256" key="14">
    <source>
        <dbReference type="ARBA" id="ARBA00023204"/>
    </source>
</evidence>
<dbReference type="FunFam" id="3.30.1490.100:FF:000007">
    <property type="entry name" value="DNA polymerase eta"/>
    <property type="match status" value="1"/>
</dbReference>
<keyword evidence="7" id="KW-0548">Nucleotidyltransferase</keyword>
<dbReference type="InterPro" id="IPR001126">
    <property type="entry name" value="UmuC"/>
</dbReference>
<evidence type="ECO:0000256" key="18">
    <source>
        <dbReference type="SAM" id="MobiDB-lite"/>
    </source>
</evidence>
<comment type="catalytic activity">
    <reaction evidence="17">
        <text>DNA(n) + a 2'-deoxyribonucleoside 5'-triphosphate = DNA(n+1) + diphosphate</text>
        <dbReference type="Rhea" id="RHEA:22508"/>
        <dbReference type="Rhea" id="RHEA-COMP:17339"/>
        <dbReference type="Rhea" id="RHEA-COMP:17340"/>
        <dbReference type="ChEBI" id="CHEBI:33019"/>
        <dbReference type="ChEBI" id="CHEBI:61560"/>
        <dbReference type="ChEBI" id="CHEBI:173112"/>
        <dbReference type="EC" id="2.7.7.7"/>
    </reaction>
</comment>
<dbReference type="InterPro" id="IPR043128">
    <property type="entry name" value="Rev_trsase/Diguanyl_cyclase"/>
</dbReference>
<feature type="domain" description="UBZ3-type" evidence="20">
    <location>
        <begin position="755"/>
        <end position="789"/>
    </location>
</feature>
<feature type="region of interest" description="Disordered" evidence="18">
    <location>
        <begin position="557"/>
        <end position="587"/>
    </location>
</feature>
<dbReference type="GO" id="GO:0003887">
    <property type="term" value="F:DNA-directed DNA polymerase activity"/>
    <property type="evidence" value="ECO:0007669"/>
    <property type="project" value="UniProtKB-EC"/>
</dbReference>
<comment type="similarity">
    <text evidence="4">Belongs to the DNA polymerase type-Y family.</text>
</comment>
<dbReference type="PANTHER" id="PTHR45873:SF1">
    <property type="entry name" value="DNA POLYMERASE ETA"/>
    <property type="match status" value="1"/>
</dbReference>
<proteinExistence type="inferred from homology"/>
<feature type="compositionally biased region" description="Basic residues" evidence="18">
    <location>
        <begin position="808"/>
        <end position="826"/>
    </location>
</feature>
<keyword evidence="21" id="KW-1185">Reference proteome</keyword>
<keyword evidence="10" id="KW-0863">Zinc-finger</keyword>
<evidence type="ECO:0000256" key="4">
    <source>
        <dbReference type="ARBA" id="ARBA00010945"/>
    </source>
</evidence>
<dbReference type="PANTHER" id="PTHR45873">
    <property type="entry name" value="DNA POLYMERASE ETA"/>
    <property type="match status" value="1"/>
</dbReference>
<reference evidence="22" key="1">
    <citation type="submission" date="2025-08" db="UniProtKB">
        <authorList>
            <consortium name="RefSeq"/>
        </authorList>
    </citation>
    <scope>IDENTIFICATION</scope>
</reference>
<dbReference type="PIRSF" id="PIRSF036603">
    <property type="entry name" value="DPol_eta"/>
    <property type="match status" value="1"/>
</dbReference>
<evidence type="ECO:0000256" key="6">
    <source>
        <dbReference type="ARBA" id="ARBA00022679"/>
    </source>
</evidence>
<dbReference type="InterPro" id="IPR052230">
    <property type="entry name" value="DNA_polymerase_eta"/>
</dbReference>
<dbReference type="Pfam" id="PF18439">
    <property type="entry name" value="zf_UBZ"/>
    <property type="match status" value="1"/>
</dbReference>
<keyword evidence="13" id="KW-0832">Ubl conjugation</keyword>
<keyword evidence="11" id="KW-0862">Zinc</keyword>
<dbReference type="GO" id="GO:0009411">
    <property type="term" value="P:response to UV"/>
    <property type="evidence" value="ECO:0007669"/>
    <property type="project" value="UniProtKB-ARBA"/>
</dbReference>
<dbReference type="GO" id="GO:0005634">
    <property type="term" value="C:nucleus"/>
    <property type="evidence" value="ECO:0007669"/>
    <property type="project" value="UniProtKB-SubCell"/>
</dbReference>
<evidence type="ECO:0000256" key="3">
    <source>
        <dbReference type="ARBA" id="ARBA00004123"/>
    </source>
</evidence>
<evidence type="ECO:0000313" key="21">
    <source>
        <dbReference type="Proteomes" id="UP000515154"/>
    </source>
</evidence>
<comment type="cofactor">
    <cofactor evidence="1">
        <name>Mn(2+)</name>
        <dbReference type="ChEBI" id="CHEBI:29035"/>
    </cofactor>
</comment>
<dbReference type="GO" id="GO:0035861">
    <property type="term" value="C:site of double-strand break"/>
    <property type="evidence" value="ECO:0007669"/>
    <property type="project" value="TreeGrafter"/>
</dbReference>
<dbReference type="GO" id="GO:0006281">
    <property type="term" value="P:DNA repair"/>
    <property type="evidence" value="ECO:0007669"/>
    <property type="project" value="UniProtKB-KW"/>
</dbReference>
<dbReference type="AlphaFoldDB" id="A0A7E6F808"/>
<dbReference type="InterPro" id="IPR036775">
    <property type="entry name" value="DNA_pol_Y-fam_lit_finger_sf"/>
</dbReference>
<evidence type="ECO:0000256" key="17">
    <source>
        <dbReference type="ARBA" id="ARBA00049244"/>
    </source>
</evidence>
<comment type="subcellular location">
    <subcellularLocation>
        <location evidence="3">Nucleus</location>
    </subcellularLocation>
</comment>
<evidence type="ECO:0000256" key="13">
    <source>
        <dbReference type="ARBA" id="ARBA00022843"/>
    </source>
</evidence>
<dbReference type="Gene3D" id="1.10.150.20">
    <property type="entry name" value="5' to 3' exonuclease, C-terminal subdomain"/>
    <property type="match status" value="1"/>
</dbReference>
<feature type="compositionally biased region" description="Polar residues" evidence="18">
    <location>
        <begin position="795"/>
        <end position="807"/>
    </location>
</feature>
<dbReference type="Proteomes" id="UP000515154">
    <property type="component" value="Linkage group LG12"/>
</dbReference>
<evidence type="ECO:0000256" key="11">
    <source>
        <dbReference type="ARBA" id="ARBA00022833"/>
    </source>
</evidence>
<feature type="compositionally biased region" description="Polar residues" evidence="18">
    <location>
        <begin position="566"/>
        <end position="576"/>
    </location>
</feature>
<dbReference type="EC" id="2.7.7.7" evidence="5"/>
<dbReference type="GO" id="GO:0008270">
    <property type="term" value="F:zinc ion binding"/>
    <property type="evidence" value="ECO:0007669"/>
    <property type="project" value="UniProtKB-KW"/>
</dbReference>
<dbReference type="GO" id="GO:0003684">
    <property type="term" value="F:damaged DNA binding"/>
    <property type="evidence" value="ECO:0007669"/>
    <property type="project" value="InterPro"/>
</dbReference>
<evidence type="ECO:0000256" key="9">
    <source>
        <dbReference type="ARBA" id="ARBA00022763"/>
    </source>
</evidence>
<keyword evidence="9" id="KW-0227">DNA damage</keyword>
<dbReference type="InterPro" id="IPR043502">
    <property type="entry name" value="DNA/RNA_pol_sf"/>
</dbReference>
<dbReference type="Pfam" id="PF21704">
    <property type="entry name" value="POLH-Rev1_HhH"/>
    <property type="match status" value="1"/>
</dbReference>
<evidence type="ECO:0000256" key="8">
    <source>
        <dbReference type="ARBA" id="ARBA00022723"/>
    </source>
</evidence>
<dbReference type="PROSITE" id="PS51907">
    <property type="entry name" value="ZF_UBZ3"/>
    <property type="match status" value="1"/>
</dbReference>
<dbReference type="Pfam" id="PF11799">
    <property type="entry name" value="IMS_C"/>
    <property type="match status" value="1"/>
</dbReference>
<dbReference type="RefSeq" id="XP_036363911.1">
    <property type="nucleotide sequence ID" value="XM_036508018.1"/>
</dbReference>
<keyword evidence="15" id="KW-0539">Nucleus</keyword>
<keyword evidence="14" id="KW-0234">DNA repair</keyword>
<keyword evidence="6" id="KW-0808">Transferase</keyword>
<name>A0A7E6F808_9MOLL</name>
<dbReference type="FunFam" id="1.10.150.20:FF:000014">
    <property type="entry name" value="Polymerase (DNA directed), eta"/>
    <property type="match status" value="1"/>
</dbReference>
<gene>
    <name evidence="22" type="primary">LOC115217926</name>
</gene>
<feature type="region of interest" description="Disordered" evidence="18">
    <location>
        <begin position="793"/>
        <end position="829"/>
    </location>
</feature>